<dbReference type="PANTHER" id="PTHR33050:SF8">
    <property type="entry name" value="REVERSE TRANSCRIPTASE DOMAIN-CONTAINING PROTEIN"/>
    <property type="match status" value="1"/>
</dbReference>
<dbReference type="PANTHER" id="PTHR33050">
    <property type="entry name" value="REVERSE TRANSCRIPTASE DOMAIN-CONTAINING PROTEIN"/>
    <property type="match status" value="1"/>
</dbReference>
<keyword evidence="3" id="KW-1185">Reference proteome</keyword>
<dbReference type="SUPFAM" id="SSF56672">
    <property type="entry name" value="DNA/RNA polymerases"/>
    <property type="match status" value="1"/>
</dbReference>
<dbReference type="Pfam" id="PF00078">
    <property type="entry name" value="RVT_1"/>
    <property type="match status" value="1"/>
</dbReference>
<dbReference type="Gene3D" id="3.30.70.270">
    <property type="match status" value="1"/>
</dbReference>
<dbReference type="InterPro" id="IPR043502">
    <property type="entry name" value="DNA/RNA_pol_sf"/>
</dbReference>
<dbReference type="Gene3D" id="3.10.10.10">
    <property type="entry name" value="HIV Type 1 Reverse Transcriptase, subunit A, domain 1"/>
    <property type="match status" value="1"/>
</dbReference>
<dbReference type="EnsemblMetazoa" id="CLYHEMT012809.1">
    <property type="protein sequence ID" value="CLYHEMP012809.1"/>
    <property type="gene ID" value="CLYHEMG012809"/>
</dbReference>
<dbReference type="InterPro" id="IPR052055">
    <property type="entry name" value="Hepadnavirus_pol/RT"/>
</dbReference>
<protein>
    <recommendedName>
        <fullName evidence="1">Reverse transcriptase domain-containing protein</fullName>
    </recommendedName>
</protein>
<dbReference type="AlphaFoldDB" id="A0A7M6DIZ8"/>
<dbReference type="InterPro" id="IPR000477">
    <property type="entry name" value="RT_dom"/>
</dbReference>
<proteinExistence type="predicted"/>
<dbReference type="CDD" id="cd03714">
    <property type="entry name" value="RT_DIRS1"/>
    <property type="match status" value="1"/>
</dbReference>
<evidence type="ECO:0000313" key="2">
    <source>
        <dbReference type="EnsemblMetazoa" id="CLYHEMP012809.1"/>
    </source>
</evidence>
<name>A0A7M6DIZ8_9CNID</name>
<dbReference type="OrthoDB" id="6019648at2759"/>
<dbReference type="CDD" id="cd09275">
    <property type="entry name" value="RNase_HI_RT_DIRS1"/>
    <property type="match status" value="1"/>
</dbReference>
<dbReference type="InterPro" id="IPR043128">
    <property type="entry name" value="Rev_trsase/Diguanyl_cyclase"/>
</dbReference>
<evidence type="ECO:0000313" key="3">
    <source>
        <dbReference type="Proteomes" id="UP000594262"/>
    </source>
</evidence>
<dbReference type="PROSITE" id="PS50878">
    <property type="entry name" value="RT_POL"/>
    <property type="match status" value="1"/>
</dbReference>
<reference evidence="2" key="1">
    <citation type="submission" date="2021-01" db="UniProtKB">
        <authorList>
            <consortium name="EnsemblMetazoa"/>
        </authorList>
    </citation>
    <scope>IDENTIFICATION</scope>
</reference>
<accession>A0A7M6DIZ8</accession>
<organism evidence="2 3">
    <name type="scientific">Clytia hemisphaerica</name>
    <dbReference type="NCBI Taxonomy" id="252671"/>
    <lineage>
        <taxon>Eukaryota</taxon>
        <taxon>Metazoa</taxon>
        <taxon>Cnidaria</taxon>
        <taxon>Hydrozoa</taxon>
        <taxon>Hydroidolina</taxon>
        <taxon>Leptothecata</taxon>
        <taxon>Obeliida</taxon>
        <taxon>Clytiidae</taxon>
        <taxon>Clytia</taxon>
    </lineage>
</organism>
<dbReference type="Proteomes" id="UP000594262">
    <property type="component" value="Unplaced"/>
</dbReference>
<evidence type="ECO:0000259" key="1">
    <source>
        <dbReference type="PROSITE" id="PS50878"/>
    </source>
</evidence>
<dbReference type="EnsemblMetazoa" id="CLYHEMT001078.1">
    <property type="protein sequence ID" value="CLYHEMP001078.1"/>
    <property type="gene ID" value="CLYHEMG001078"/>
</dbReference>
<sequence length="392" mass="44529">MVRLFGKDCFLAKVDLKHAFRLCPVHPNDWHLLGFKWRGKYYFDMCLPFGMRSSPFIFTCFADALLWILVNKFSIPSICHYLDDFLLAGHSLQDCLLKRDKVFLAFSLLGVPISEDKLEGPAQVLTFLGIEIDVQASTLRLPLPKLTELRGLVLLWSTRRKCIKRELLSLIGSLSFACRVIKPGRIFLRRLIDLAHSVRSLHHHIDISVSVREDLAMWSVFLQSWNGCSFFQQPTTSSFALNLFTDASKLGLGAFFHNQWISEPWPDDTVGINIALLELFSVFTAISTWSNQLQHRSICVFTDNEAIVTIWASGSSKDAVISALMRSMFFLCTRHNISISFKHVPGVDNVYADLLSRLQVDHFLSICPSAHPLPSPIPPAVWQCWKDLWSAS</sequence>
<feature type="domain" description="Reverse transcriptase" evidence="1">
    <location>
        <begin position="1"/>
        <end position="132"/>
    </location>
</feature>